<name>A0ABV0BJ24_9HYPH</name>
<dbReference type="Gene3D" id="3.30.160.190">
    <property type="entry name" value="atu1810 like domain"/>
    <property type="match status" value="1"/>
</dbReference>
<accession>A0ABV0BJ24</accession>
<evidence type="ECO:0000313" key="7">
    <source>
        <dbReference type="EMBL" id="MEN3930707.1"/>
    </source>
</evidence>
<keyword evidence="4" id="KW-0809">Transit peptide</keyword>
<dbReference type="PANTHER" id="PTHR12219">
    <property type="entry name" value="NADH-UBIQUINONE OXIDOREDUCTASE"/>
    <property type="match status" value="1"/>
</dbReference>
<dbReference type="Proteomes" id="UP001418637">
    <property type="component" value="Unassembled WGS sequence"/>
</dbReference>
<dbReference type="InterPro" id="IPR038532">
    <property type="entry name" value="NDUFS4-like_sf"/>
</dbReference>
<keyword evidence="2" id="KW-0813">Transport</keyword>
<dbReference type="Pfam" id="PF04800">
    <property type="entry name" value="NDUS4"/>
    <property type="match status" value="1"/>
</dbReference>
<comment type="subcellular location">
    <subcellularLocation>
        <location evidence="1">Membrane</location>
    </subcellularLocation>
</comment>
<keyword evidence="3" id="KW-0679">Respiratory chain</keyword>
<evidence type="ECO:0000256" key="2">
    <source>
        <dbReference type="ARBA" id="ARBA00022448"/>
    </source>
</evidence>
<evidence type="ECO:0000256" key="5">
    <source>
        <dbReference type="ARBA" id="ARBA00022982"/>
    </source>
</evidence>
<dbReference type="EMBL" id="JBBYXI010000002">
    <property type="protein sequence ID" value="MEN3930707.1"/>
    <property type="molecule type" value="Genomic_DNA"/>
</dbReference>
<evidence type="ECO:0000256" key="3">
    <source>
        <dbReference type="ARBA" id="ARBA00022660"/>
    </source>
</evidence>
<evidence type="ECO:0000256" key="1">
    <source>
        <dbReference type="ARBA" id="ARBA00004370"/>
    </source>
</evidence>
<evidence type="ECO:0000256" key="6">
    <source>
        <dbReference type="ARBA" id="ARBA00023136"/>
    </source>
</evidence>
<evidence type="ECO:0000256" key="4">
    <source>
        <dbReference type="ARBA" id="ARBA00022946"/>
    </source>
</evidence>
<proteinExistence type="predicted"/>
<sequence length="101" mass="11614">MFARIFKPSKDASQSGLAGTRKWVLLFEPSSPKSADTLMGWTTSSDTRQQIRLSFDTQEEAVAYAQKQGIPYRVEKSHEARRRIATYSDNFKFDRVAPWTH</sequence>
<gene>
    <name evidence="7" type="ORF">WJT86_06470</name>
</gene>
<dbReference type="RefSeq" id="WP_346336711.1">
    <property type="nucleotide sequence ID" value="NZ_JBBYXI010000002.1"/>
</dbReference>
<organism evidence="7 8">
    <name type="scientific">Hohaiivirga grylli</name>
    <dbReference type="NCBI Taxonomy" id="3133970"/>
    <lineage>
        <taxon>Bacteria</taxon>
        <taxon>Pseudomonadati</taxon>
        <taxon>Pseudomonadota</taxon>
        <taxon>Alphaproteobacteria</taxon>
        <taxon>Hyphomicrobiales</taxon>
        <taxon>Methylobacteriaceae</taxon>
        <taxon>Hohaiivirga</taxon>
    </lineage>
</organism>
<keyword evidence="8" id="KW-1185">Reference proteome</keyword>
<dbReference type="InterPro" id="IPR006885">
    <property type="entry name" value="NADH_UbQ_FeS_4_mit-like"/>
</dbReference>
<keyword evidence="5" id="KW-0249">Electron transport</keyword>
<dbReference type="PANTHER" id="PTHR12219:SF8">
    <property type="entry name" value="NADH DEHYDROGENASE [UBIQUINONE] IRON-SULFUR PROTEIN 4, MITOCHONDRIAL"/>
    <property type="match status" value="1"/>
</dbReference>
<evidence type="ECO:0000313" key="8">
    <source>
        <dbReference type="Proteomes" id="UP001418637"/>
    </source>
</evidence>
<keyword evidence="6" id="KW-0472">Membrane</keyword>
<protein>
    <submittedName>
        <fullName evidence="7">ETC complex I subunit</fullName>
    </submittedName>
</protein>
<comment type="caution">
    <text evidence="7">The sequence shown here is derived from an EMBL/GenBank/DDBJ whole genome shotgun (WGS) entry which is preliminary data.</text>
</comment>
<reference evidence="7 8" key="1">
    <citation type="submission" date="2024-04" db="EMBL/GenBank/DDBJ databases">
        <title>A novel species isolated from cricket.</title>
        <authorList>
            <person name="Wang H.-C."/>
        </authorList>
    </citation>
    <scope>NUCLEOTIDE SEQUENCE [LARGE SCALE GENOMIC DNA]</scope>
    <source>
        <strain evidence="7 8">WL0021</strain>
    </source>
</reference>